<dbReference type="Gene3D" id="3.30.430.20">
    <property type="entry name" value="Gnk2 domain, C-X8-C-X2-C motif"/>
    <property type="match status" value="2"/>
</dbReference>
<evidence type="ECO:0000256" key="8">
    <source>
        <dbReference type="ARBA" id="ARBA00022777"/>
    </source>
</evidence>
<protein>
    <submittedName>
        <fullName evidence="18">Uncharacterized protein</fullName>
    </submittedName>
</protein>
<gene>
    <name evidence="18" type="primary">LOC123396957</name>
</gene>
<sequence>MATHALVSIAVLLAVCAAPGALAQTVQVWFLCSPANYTAGSAYGASLRGVLTDVAAAAGRSRDGYATVFRGRQAKDGAPYGLALCYADAGPPEVCRLCLRMAAGNVTLACPRAASATMLYNNCLLRYADPAAGGRELARPEPDTVQRFSFYSNDMTSAGEADRYGAALNRLMDRLAPAAAEAGANGRPRPLAAFGQTNITANESLYGFAQCVAGLSPAGCRLCLQSIAASLPMTKGGRAYSLTCYTRFEVVPFYMPPNTRRIVVAPAASSTSSSQPAADSSSSRVSKRHKLRISAAVSTVAAIVLVTACSIIALKIHRSGRSPFPLLTGKNYNNRRDNIKEILGNYGSLAPRRYKFSHLKKITKSFGEKLGEGSYGMVYKGTVPDGRHVAVKFLHDTTGNGEEFVNEVVSIRRTSHVNVVTLLGFCLEGSKRALIYDYMPNGSLDKFIYTENSKQTLGWEKLYEIAMGIARGLEYLHRGCNTRIIHFDIKPQNILLDQDFVPKIADFGLAKLCNPKESYLMSMDGMRGTVGFIAPEVFSRRFGVVSTKSDVYSFGMVLLEMVGGRKNLRASVERESEVYFPDWVHSHLTQFGSLQSFDLGLDEPEEITKKMATIGLWCIQISPASRPTMSKVLEMFEKSVDELKIPPKHFIYSPIQDDSDEQQNES</sequence>
<keyword evidence="11 14" id="KW-0472">Membrane</keyword>
<dbReference type="RefSeq" id="XP_044947639.1">
    <property type="nucleotide sequence ID" value="XM_045091704.1"/>
</dbReference>
<keyword evidence="8" id="KW-0418">Kinase</keyword>
<feature type="domain" description="Gnk2-homologous" evidence="17">
    <location>
        <begin position="146"/>
        <end position="253"/>
    </location>
</feature>
<feature type="domain" description="Protein kinase" evidence="16">
    <location>
        <begin position="364"/>
        <end position="640"/>
    </location>
</feature>
<dbReference type="InterPro" id="IPR000719">
    <property type="entry name" value="Prot_kinase_dom"/>
</dbReference>
<dbReference type="Gramene" id="HORVU.MOREX.r2.5HG0408210.1">
    <property type="protein sequence ID" value="HORVU.MOREX.r2.5HG0408210.1"/>
    <property type="gene ID" value="HORVU.MOREX.r2.5HG0408210"/>
</dbReference>
<evidence type="ECO:0000256" key="12">
    <source>
        <dbReference type="ARBA" id="ARBA00023180"/>
    </source>
</evidence>
<dbReference type="InterPro" id="IPR011009">
    <property type="entry name" value="Kinase-like_dom_sf"/>
</dbReference>
<dbReference type="InterPro" id="IPR038408">
    <property type="entry name" value="GNK2_sf"/>
</dbReference>
<dbReference type="GO" id="GO:0004674">
    <property type="term" value="F:protein serine/threonine kinase activity"/>
    <property type="evidence" value="ECO:0007669"/>
    <property type="project" value="UniProtKB-KW"/>
</dbReference>
<dbReference type="Gene3D" id="3.30.200.20">
    <property type="entry name" value="Phosphorylase Kinase, domain 1"/>
    <property type="match status" value="1"/>
</dbReference>
<dbReference type="PANTHER" id="PTHR27009">
    <property type="entry name" value="RUST RESISTANCE KINASE LR10-RELATED"/>
    <property type="match status" value="1"/>
</dbReference>
<keyword evidence="10 14" id="KW-1133">Transmembrane helix</keyword>
<dbReference type="PROSITE" id="PS00108">
    <property type="entry name" value="PROTEIN_KINASE_ST"/>
    <property type="match status" value="1"/>
</dbReference>
<evidence type="ECO:0000256" key="14">
    <source>
        <dbReference type="SAM" id="Phobius"/>
    </source>
</evidence>
<dbReference type="OrthoDB" id="1405469at2759"/>
<evidence type="ECO:0000313" key="19">
    <source>
        <dbReference type="Proteomes" id="UP000011116"/>
    </source>
</evidence>
<evidence type="ECO:0000256" key="6">
    <source>
        <dbReference type="ARBA" id="ARBA00022737"/>
    </source>
</evidence>
<dbReference type="SMART" id="SM00220">
    <property type="entry name" value="S_TKc"/>
    <property type="match status" value="1"/>
</dbReference>
<dbReference type="EnsemblPlants" id="HORVU.MOREX.r3.5HG0492680.1">
    <property type="protein sequence ID" value="HORVU.MOREX.r3.5HG0492680.1"/>
    <property type="gene ID" value="HORVU.MOREX.r3.5HG0492680"/>
</dbReference>
<feature type="signal peptide" evidence="15">
    <location>
        <begin position="1"/>
        <end position="23"/>
    </location>
</feature>
<evidence type="ECO:0000256" key="3">
    <source>
        <dbReference type="ARBA" id="ARBA00022679"/>
    </source>
</evidence>
<feature type="transmembrane region" description="Helical" evidence="14">
    <location>
        <begin position="293"/>
        <end position="314"/>
    </location>
</feature>
<dbReference type="InterPro" id="IPR008271">
    <property type="entry name" value="Ser/Thr_kinase_AS"/>
</dbReference>
<dbReference type="InterPro" id="IPR017441">
    <property type="entry name" value="Protein_kinase_ATP_BS"/>
</dbReference>
<dbReference type="Proteomes" id="UP000011116">
    <property type="component" value="Chromosome 5H"/>
</dbReference>
<accession>A0A8I7B9F1</accession>
<keyword evidence="3" id="KW-0808">Transferase</keyword>
<evidence type="ECO:0000259" key="17">
    <source>
        <dbReference type="PROSITE" id="PS51473"/>
    </source>
</evidence>
<evidence type="ECO:0000256" key="9">
    <source>
        <dbReference type="ARBA" id="ARBA00022840"/>
    </source>
</evidence>
<reference evidence="18" key="3">
    <citation type="submission" date="2022-01" db="UniProtKB">
        <authorList>
            <consortium name="EnsemblPlants"/>
        </authorList>
    </citation>
    <scope>IDENTIFICATION</scope>
    <source>
        <strain evidence="18">subsp. vulgare</strain>
    </source>
</reference>
<dbReference type="Gene3D" id="1.10.510.10">
    <property type="entry name" value="Transferase(Phosphotransferase) domain 1"/>
    <property type="match status" value="1"/>
</dbReference>
<proteinExistence type="predicted"/>
<evidence type="ECO:0000256" key="4">
    <source>
        <dbReference type="ARBA" id="ARBA00022692"/>
    </source>
</evidence>
<evidence type="ECO:0000256" key="13">
    <source>
        <dbReference type="PROSITE-ProRule" id="PRU10141"/>
    </source>
</evidence>
<keyword evidence="12" id="KW-0325">Glycoprotein</keyword>
<dbReference type="Gramene" id="HORVU.MOREX.r3.5HG0492680.1">
    <property type="protein sequence ID" value="HORVU.MOREX.r3.5HG0492680.1"/>
    <property type="gene ID" value="HORVU.MOREX.r3.5HG0492680"/>
</dbReference>
<dbReference type="KEGG" id="hvg:123396957"/>
<organism evidence="18 19">
    <name type="scientific">Hordeum vulgare subsp. vulgare</name>
    <name type="common">Domesticated barley</name>
    <dbReference type="NCBI Taxonomy" id="112509"/>
    <lineage>
        <taxon>Eukaryota</taxon>
        <taxon>Viridiplantae</taxon>
        <taxon>Streptophyta</taxon>
        <taxon>Embryophyta</taxon>
        <taxon>Tracheophyta</taxon>
        <taxon>Spermatophyta</taxon>
        <taxon>Magnoliopsida</taxon>
        <taxon>Liliopsida</taxon>
        <taxon>Poales</taxon>
        <taxon>Poaceae</taxon>
        <taxon>BOP clade</taxon>
        <taxon>Pooideae</taxon>
        <taxon>Triticodae</taxon>
        <taxon>Triticeae</taxon>
        <taxon>Hordeinae</taxon>
        <taxon>Hordeum</taxon>
    </lineage>
</organism>
<dbReference type="InterPro" id="IPR001245">
    <property type="entry name" value="Ser-Thr/Tyr_kinase_cat_dom"/>
</dbReference>
<keyword evidence="7 13" id="KW-0547">Nucleotide-binding</keyword>
<dbReference type="SUPFAM" id="SSF56112">
    <property type="entry name" value="Protein kinase-like (PK-like)"/>
    <property type="match status" value="1"/>
</dbReference>
<evidence type="ECO:0000256" key="11">
    <source>
        <dbReference type="ARBA" id="ARBA00023136"/>
    </source>
</evidence>
<evidence type="ECO:0000256" key="1">
    <source>
        <dbReference type="ARBA" id="ARBA00004479"/>
    </source>
</evidence>
<dbReference type="GO" id="GO:0005524">
    <property type="term" value="F:ATP binding"/>
    <property type="evidence" value="ECO:0007669"/>
    <property type="project" value="UniProtKB-UniRule"/>
</dbReference>
<dbReference type="SMR" id="A0A8I7B9F1"/>
<keyword evidence="4 14" id="KW-0812">Transmembrane</keyword>
<keyword evidence="9 13" id="KW-0067">ATP-binding</keyword>
<evidence type="ECO:0000313" key="18">
    <source>
        <dbReference type="EnsemblPlants" id="HORVU.MOREX.r3.5HG0492680.1"/>
    </source>
</evidence>
<keyword evidence="6" id="KW-0677">Repeat</keyword>
<dbReference type="Pfam" id="PF07714">
    <property type="entry name" value="PK_Tyr_Ser-Thr"/>
    <property type="match status" value="1"/>
</dbReference>
<dbReference type="PROSITE" id="PS51473">
    <property type="entry name" value="GNK2"/>
    <property type="match status" value="2"/>
</dbReference>
<keyword evidence="5 15" id="KW-0732">Signal</keyword>
<name>A0A8I7B9F1_HORVV</name>
<feature type="domain" description="Gnk2-homologous" evidence="17">
    <location>
        <begin position="25"/>
        <end position="132"/>
    </location>
</feature>
<dbReference type="AlphaFoldDB" id="A0A8I7B9F1"/>
<dbReference type="CDD" id="cd14066">
    <property type="entry name" value="STKc_IRAK"/>
    <property type="match status" value="1"/>
</dbReference>
<dbReference type="Pfam" id="PF01657">
    <property type="entry name" value="Stress-antifung"/>
    <property type="match status" value="2"/>
</dbReference>
<reference evidence="19" key="1">
    <citation type="journal article" date="2012" name="Nature">
        <title>A physical, genetic and functional sequence assembly of the barley genome.</title>
        <authorList>
            <consortium name="The International Barley Genome Sequencing Consortium"/>
            <person name="Mayer K.F."/>
            <person name="Waugh R."/>
            <person name="Brown J.W."/>
            <person name="Schulman A."/>
            <person name="Langridge P."/>
            <person name="Platzer M."/>
            <person name="Fincher G.B."/>
            <person name="Muehlbauer G.J."/>
            <person name="Sato K."/>
            <person name="Close T.J."/>
            <person name="Wise R.P."/>
            <person name="Stein N."/>
        </authorList>
    </citation>
    <scope>NUCLEOTIDE SEQUENCE [LARGE SCALE GENOMIC DNA]</scope>
    <source>
        <strain evidence="19">cv. Morex</strain>
    </source>
</reference>
<evidence type="ECO:0000256" key="15">
    <source>
        <dbReference type="SAM" id="SignalP"/>
    </source>
</evidence>
<keyword evidence="2" id="KW-0723">Serine/threonine-protein kinase</keyword>
<evidence type="ECO:0000256" key="2">
    <source>
        <dbReference type="ARBA" id="ARBA00022527"/>
    </source>
</evidence>
<feature type="binding site" evidence="13">
    <location>
        <position position="392"/>
    </location>
    <ligand>
        <name>ATP</name>
        <dbReference type="ChEBI" id="CHEBI:30616"/>
    </ligand>
</feature>
<evidence type="ECO:0000256" key="10">
    <source>
        <dbReference type="ARBA" id="ARBA00022989"/>
    </source>
</evidence>
<dbReference type="CDD" id="cd23509">
    <property type="entry name" value="Gnk2-like"/>
    <property type="match status" value="2"/>
</dbReference>
<evidence type="ECO:0000259" key="16">
    <source>
        <dbReference type="PROSITE" id="PS50011"/>
    </source>
</evidence>
<evidence type="ECO:0000256" key="7">
    <source>
        <dbReference type="ARBA" id="ARBA00022741"/>
    </source>
</evidence>
<dbReference type="InterPro" id="IPR045874">
    <property type="entry name" value="LRK10/LRL21-25-like"/>
</dbReference>
<reference evidence="18" key="2">
    <citation type="submission" date="2020-10" db="EMBL/GenBank/DDBJ databases">
        <authorList>
            <person name="Scholz U."/>
            <person name="Mascher M."/>
            <person name="Fiebig A."/>
        </authorList>
    </citation>
    <scope>NUCLEOTIDE SEQUENCE [LARGE SCALE GENOMIC DNA]</scope>
    <source>
        <strain evidence="18">cv. Morex</strain>
    </source>
</reference>
<dbReference type="InterPro" id="IPR002902">
    <property type="entry name" value="GNK2"/>
</dbReference>
<dbReference type="GeneID" id="123396957"/>
<dbReference type="GO" id="GO:0016020">
    <property type="term" value="C:membrane"/>
    <property type="evidence" value="ECO:0007669"/>
    <property type="project" value="UniProtKB-SubCell"/>
</dbReference>
<dbReference type="PROSITE" id="PS00107">
    <property type="entry name" value="PROTEIN_KINASE_ATP"/>
    <property type="match status" value="1"/>
</dbReference>
<comment type="subcellular location">
    <subcellularLocation>
        <location evidence="1">Membrane</location>
        <topology evidence="1">Single-pass type I membrane protein</topology>
    </subcellularLocation>
</comment>
<dbReference type="PROSITE" id="PS50011">
    <property type="entry name" value="PROTEIN_KINASE_DOM"/>
    <property type="match status" value="1"/>
</dbReference>
<evidence type="ECO:0000256" key="5">
    <source>
        <dbReference type="ARBA" id="ARBA00022729"/>
    </source>
</evidence>
<feature type="chain" id="PRO_5035291247" evidence="15">
    <location>
        <begin position="24"/>
        <end position="666"/>
    </location>
</feature>
<dbReference type="FunFam" id="3.30.200.20:FF:000178">
    <property type="entry name" value="serine/threonine-protein kinase PBS1-like"/>
    <property type="match status" value="1"/>
</dbReference>
<keyword evidence="19" id="KW-1185">Reference proteome</keyword>
<dbReference type="FunFam" id="1.10.510.10:FF:000590">
    <property type="entry name" value="PR5-like receptor kinase"/>
    <property type="match status" value="1"/>
</dbReference>